<name>A0A0V0QT49_PSEPJ</name>
<comment type="caution">
    <text evidence="5">The sequence shown here is derived from an EMBL/GenBank/DDBJ whole genome shotgun (WGS) entry which is preliminary data.</text>
</comment>
<evidence type="ECO:0000313" key="5">
    <source>
        <dbReference type="EMBL" id="KRX05503.1"/>
    </source>
</evidence>
<sequence>MGECCSKQAPNNQKIEIDSFQTKKIDKKEVIQIYEQKIRELEFQIQQQNEKLLQVGSKDKLYLTKQIQILDKRNQDLLIELSNIKLDIKTGSNMEISTTGFDIYGNDTLIGKIGGSSKVIQIVNDVYDIALKNGKINHFFKNTNMDNQRKQLAIFLIEAFGGSKNYIV</sequence>
<reference evidence="5 6" key="1">
    <citation type="journal article" date="2015" name="Sci. Rep.">
        <title>Genome of the facultative scuticociliatosis pathogen Pseudocohnilembus persalinus provides insight into its virulence through horizontal gene transfer.</title>
        <authorList>
            <person name="Xiong J."/>
            <person name="Wang G."/>
            <person name="Cheng J."/>
            <person name="Tian M."/>
            <person name="Pan X."/>
            <person name="Warren A."/>
            <person name="Jiang C."/>
            <person name="Yuan D."/>
            <person name="Miao W."/>
        </authorList>
    </citation>
    <scope>NUCLEOTIDE SEQUENCE [LARGE SCALE GENOMIC DNA]</scope>
    <source>
        <strain evidence="5">36N120E</strain>
    </source>
</reference>
<dbReference type="InParanoid" id="A0A0V0QT49"/>
<dbReference type="Gene3D" id="1.10.490.10">
    <property type="entry name" value="Globins"/>
    <property type="match status" value="1"/>
</dbReference>
<gene>
    <name evidence="5" type="ORF">PPERSA_04540</name>
</gene>
<dbReference type="GO" id="GO:0019825">
    <property type="term" value="F:oxygen binding"/>
    <property type="evidence" value="ECO:0007669"/>
    <property type="project" value="InterPro"/>
</dbReference>
<dbReference type="GO" id="GO:0020037">
    <property type="term" value="F:heme binding"/>
    <property type="evidence" value="ECO:0007669"/>
    <property type="project" value="InterPro"/>
</dbReference>
<keyword evidence="1" id="KW-0813">Transport</keyword>
<dbReference type="Pfam" id="PF01152">
    <property type="entry name" value="Bac_globin"/>
    <property type="match status" value="1"/>
</dbReference>
<dbReference type="EMBL" id="LDAU01000107">
    <property type="protein sequence ID" value="KRX05503.1"/>
    <property type="molecule type" value="Genomic_DNA"/>
</dbReference>
<keyword evidence="2" id="KW-0349">Heme</keyword>
<organism evidence="5 6">
    <name type="scientific">Pseudocohnilembus persalinus</name>
    <name type="common">Ciliate</name>
    <dbReference type="NCBI Taxonomy" id="266149"/>
    <lineage>
        <taxon>Eukaryota</taxon>
        <taxon>Sar</taxon>
        <taxon>Alveolata</taxon>
        <taxon>Ciliophora</taxon>
        <taxon>Intramacronucleata</taxon>
        <taxon>Oligohymenophorea</taxon>
        <taxon>Scuticociliatia</taxon>
        <taxon>Philasterida</taxon>
        <taxon>Pseudocohnilembidae</taxon>
        <taxon>Pseudocohnilembus</taxon>
    </lineage>
</organism>
<dbReference type="InterPro" id="IPR012292">
    <property type="entry name" value="Globin/Proto"/>
</dbReference>
<dbReference type="InterPro" id="IPR001486">
    <property type="entry name" value="Hemoglobin_trunc"/>
</dbReference>
<keyword evidence="4" id="KW-0408">Iron</keyword>
<evidence type="ECO:0000256" key="3">
    <source>
        <dbReference type="ARBA" id="ARBA00022723"/>
    </source>
</evidence>
<evidence type="ECO:0000256" key="1">
    <source>
        <dbReference type="ARBA" id="ARBA00022448"/>
    </source>
</evidence>
<keyword evidence="6" id="KW-1185">Reference proteome</keyword>
<evidence type="ECO:0000313" key="6">
    <source>
        <dbReference type="Proteomes" id="UP000054937"/>
    </source>
</evidence>
<proteinExistence type="predicted"/>
<accession>A0A0V0QT49</accession>
<dbReference type="SUPFAM" id="SSF46458">
    <property type="entry name" value="Globin-like"/>
    <property type="match status" value="1"/>
</dbReference>
<dbReference type="GO" id="GO:0046872">
    <property type="term" value="F:metal ion binding"/>
    <property type="evidence" value="ECO:0007669"/>
    <property type="project" value="UniProtKB-KW"/>
</dbReference>
<dbReference type="Proteomes" id="UP000054937">
    <property type="component" value="Unassembled WGS sequence"/>
</dbReference>
<evidence type="ECO:0000256" key="4">
    <source>
        <dbReference type="ARBA" id="ARBA00023004"/>
    </source>
</evidence>
<evidence type="ECO:0000256" key="2">
    <source>
        <dbReference type="ARBA" id="ARBA00022617"/>
    </source>
</evidence>
<keyword evidence="3" id="KW-0479">Metal-binding</keyword>
<dbReference type="OrthoDB" id="299219at2759"/>
<dbReference type="InterPro" id="IPR009050">
    <property type="entry name" value="Globin-like_sf"/>
</dbReference>
<dbReference type="AlphaFoldDB" id="A0A0V0QT49"/>
<protein>
    <submittedName>
        <fullName evidence="5">Globin-like protein</fullName>
    </submittedName>
</protein>